<dbReference type="AlphaFoldDB" id="A0A9X2D550"/>
<dbReference type="Proteomes" id="UP001139485">
    <property type="component" value="Unassembled WGS sequence"/>
</dbReference>
<organism evidence="1 2">
    <name type="scientific">Nocardioides bruguierae</name>
    <dbReference type="NCBI Taxonomy" id="2945102"/>
    <lineage>
        <taxon>Bacteria</taxon>
        <taxon>Bacillati</taxon>
        <taxon>Actinomycetota</taxon>
        <taxon>Actinomycetes</taxon>
        <taxon>Propionibacteriales</taxon>
        <taxon>Nocardioidaceae</taxon>
        <taxon>Nocardioides</taxon>
    </lineage>
</organism>
<accession>A0A9X2D550</accession>
<dbReference type="EMBL" id="JAMOIL010000002">
    <property type="protein sequence ID" value="MCM0619336.1"/>
    <property type="molecule type" value="Genomic_DNA"/>
</dbReference>
<dbReference type="PROSITE" id="PS51257">
    <property type="entry name" value="PROKAR_LIPOPROTEIN"/>
    <property type="match status" value="1"/>
</dbReference>
<dbReference type="RefSeq" id="WP_250826181.1">
    <property type="nucleotide sequence ID" value="NZ_JAMOIL010000002.1"/>
</dbReference>
<comment type="caution">
    <text evidence="1">The sequence shown here is derived from an EMBL/GenBank/DDBJ whole genome shotgun (WGS) entry which is preliminary data.</text>
</comment>
<name>A0A9X2D550_9ACTN</name>
<protein>
    <submittedName>
        <fullName evidence="1">Uncharacterized protein</fullName>
    </submittedName>
</protein>
<proteinExistence type="predicted"/>
<evidence type="ECO:0000313" key="2">
    <source>
        <dbReference type="Proteomes" id="UP001139485"/>
    </source>
</evidence>
<gene>
    <name evidence="1" type="ORF">M8330_03370</name>
</gene>
<evidence type="ECO:0000313" key="1">
    <source>
        <dbReference type="EMBL" id="MCM0619336.1"/>
    </source>
</evidence>
<keyword evidence="2" id="KW-1185">Reference proteome</keyword>
<sequence length="343" mass="35411">MRRAAPVLVAATAVVGLASCGVVDDLAAGGGAPDALPVADAPLELDSLPYVVGNTLHADGREVDLGGRVTQFVVGPRGVYADTYEGTVFTDLETVTPLDVDVSLSPLVLGPEGETLALVDFSSRVASAAVYDLESGDLLNASTRGMGDPVTDDLGDLYEETWARPLGFTADAVVVEPATGPALYLPLDGGAATEVPAEDLTESWADSTIVDGLLPSAGQGYDSFDVDPATLPPVLVRRHGELSPDRTAALVDAENHSWRPIDVASGTALDVDLPDGADRFVVATWTDEHTVVGGAALGRGSSARLRGQQRLVSCVLEPGGRCTDLGRTVSGLASWPGRPSTWG</sequence>
<reference evidence="1" key="1">
    <citation type="submission" date="2022-05" db="EMBL/GenBank/DDBJ databases">
        <authorList>
            <person name="Tuo L."/>
        </authorList>
    </citation>
    <scope>NUCLEOTIDE SEQUENCE</scope>
    <source>
        <strain evidence="1">BSK12Z-4</strain>
    </source>
</reference>